<dbReference type="Proteomes" id="UP001312908">
    <property type="component" value="Unassembled WGS sequence"/>
</dbReference>
<comment type="caution">
    <text evidence="2">The sequence shown here is derived from an EMBL/GenBank/DDBJ whole genome shotgun (WGS) entry which is preliminary data.</text>
</comment>
<evidence type="ECO:0008006" key="4">
    <source>
        <dbReference type="Google" id="ProtNLM"/>
    </source>
</evidence>
<evidence type="ECO:0000313" key="2">
    <source>
        <dbReference type="EMBL" id="MEE8658058.1"/>
    </source>
</evidence>
<feature type="region of interest" description="Disordered" evidence="1">
    <location>
        <begin position="71"/>
        <end position="94"/>
    </location>
</feature>
<feature type="compositionally biased region" description="Polar residues" evidence="1">
    <location>
        <begin position="75"/>
        <end position="87"/>
    </location>
</feature>
<dbReference type="EMBL" id="JAWJZY010000001">
    <property type="protein sequence ID" value="MEE8658058.1"/>
    <property type="molecule type" value="Genomic_DNA"/>
</dbReference>
<accession>A0ABU7U0R6</accession>
<keyword evidence="3" id="KW-1185">Reference proteome</keyword>
<dbReference type="PANTHER" id="PTHR38008:SF2">
    <property type="entry name" value="HEMOLYSIN"/>
    <property type="match status" value="1"/>
</dbReference>
<proteinExistence type="predicted"/>
<reference evidence="2 3" key="1">
    <citation type="submission" date="2023-10" db="EMBL/GenBank/DDBJ databases">
        <title>Sorlinia euscelidii gen. nov., sp. nov., an acetic acid bacteria isolated from the gut of Euscelidius variegatus emitter.</title>
        <authorList>
            <person name="Michoud G."/>
            <person name="Marasco R."/>
            <person name="Seferji K."/>
            <person name="Gonella E."/>
            <person name="Garuglieri E."/>
            <person name="Alma A."/>
            <person name="Mapelli F."/>
            <person name="Borin S."/>
            <person name="Daffonchio D."/>
            <person name="Crotti E."/>
        </authorList>
    </citation>
    <scope>NUCLEOTIDE SEQUENCE [LARGE SCALE GENOMIC DNA]</scope>
    <source>
        <strain evidence="2 3">EV16P</strain>
    </source>
</reference>
<evidence type="ECO:0000256" key="1">
    <source>
        <dbReference type="SAM" id="MobiDB-lite"/>
    </source>
</evidence>
<gene>
    <name evidence="2" type="ORF">DOFOFD_03400</name>
</gene>
<dbReference type="InterPro" id="IPR005590">
    <property type="entry name" value="DUF333"/>
</dbReference>
<name>A0ABU7U0R6_9PROT</name>
<dbReference type="RefSeq" id="WP_394819005.1">
    <property type="nucleotide sequence ID" value="NZ_JAWJZY010000001.1"/>
</dbReference>
<organism evidence="2 3">
    <name type="scientific">Sorlinia euscelidii</name>
    <dbReference type="NCBI Taxonomy" id="3081148"/>
    <lineage>
        <taxon>Bacteria</taxon>
        <taxon>Pseudomonadati</taxon>
        <taxon>Pseudomonadota</taxon>
        <taxon>Alphaproteobacteria</taxon>
        <taxon>Acetobacterales</taxon>
        <taxon>Acetobacteraceae</taxon>
        <taxon>Sorlinia</taxon>
    </lineage>
</organism>
<sequence length="94" mass="10291">MIGVALAAPLLVACSREDFLLSNAHTGMRNPASTWCIQKGGGLQMVRDEKGVHALCHLPDGRIIEEWDLFRQDHPAQNQGEKATMPSQPDKVGK</sequence>
<dbReference type="Pfam" id="PF03891">
    <property type="entry name" value="DUF333"/>
    <property type="match status" value="1"/>
</dbReference>
<dbReference type="PANTHER" id="PTHR38008">
    <property type="entry name" value="HEMOLYSIN-RELATED"/>
    <property type="match status" value="1"/>
</dbReference>
<evidence type="ECO:0000313" key="3">
    <source>
        <dbReference type="Proteomes" id="UP001312908"/>
    </source>
</evidence>
<protein>
    <recommendedName>
        <fullName evidence="4">Hemolysin</fullName>
    </recommendedName>
</protein>